<dbReference type="EMBL" id="JALZ01000021">
    <property type="protein sequence ID" value="ETX13625.1"/>
    <property type="molecule type" value="Genomic_DNA"/>
</dbReference>
<dbReference type="STRING" id="1449350.OCH239_09055"/>
<protein>
    <submittedName>
        <fullName evidence="3">Integrase</fullName>
    </submittedName>
</protein>
<dbReference type="AlphaFoldDB" id="X7ECL0"/>
<sequence length="495" mass="54579">MKAVAETLGVSRSNLHARLSGSVKPRRRYHKAQDAAVLPLIEALVAARPTYGYRRITALLNRRLRAEGAAPANHKRVYRIMEAHGLLLARTHAERTERVHDGKVVAIRSNLRWCSDGFEFTCWNKEIIRGAFIIDAHDREIISWRTVAGAGISGSDVRDMMLEAVEARFGGYRAPHPVEMLSDNGSPYTAHDTRIFARQLGLKPCFTPVRSPESNGVSEAFVKTLKRDYDHTTTGSVFHAGSQLGTGGTFRLFPHEEEDETAEQLEAVDQLHTARCDFGAVTIDREQIVSLGDGIQQNLPGARVVVVVSADTERAIYLDEFKAQPPAIDRAKFVRIVGQSPQTHVGNRTIIVEFGPLMNFVSIQATDEAWVLGTREKLRREIKPYENFYVTSFKAYGIGINQLLLAWAIAFVPGLGSLPMRLLYVAATAIIIMSIFQIHKRYIPLATIYITPKKPNLFQRAGPALGSWAVAATAGLAAALLAAYLQGVLGFGGPK</sequence>
<dbReference type="InterPro" id="IPR025948">
    <property type="entry name" value="HTH-like_dom"/>
</dbReference>
<dbReference type="Pfam" id="PF00665">
    <property type="entry name" value="rve"/>
    <property type="match status" value="1"/>
</dbReference>
<dbReference type="InterPro" id="IPR036397">
    <property type="entry name" value="RNaseH_sf"/>
</dbReference>
<dbReference type="SUPFAM" id="SSF53098">
    <property type="entry name" value="Ribonuclease H-like"/>
    <property type="match status" value="1"/>
</dbReference>
<dbReference type="InterPro" id="IPR050900">
    <property type="entry name" value="Transposase_IS3/IS150/IS904"/>
</dbReference>
<keyword evidence="1" id="KW-1133">Transmembrane helix</keyword>
<dbReference type="Proteomes" id="UP000022447">
    <property type="component" value="Unassembled WGS sequence"/>
</dbReference>
<dbReference type="GO" id="GO:0003676">
    <property type="term" value="F:nucleic acid binding"/>
    <property type="evidence" value="ECO:0007669"/>
    <property type="project" value="InterPro"/>
</dbReference>
<dbReference type="InterPro" id="IPR012337">
    <property type="entry name" value="RNaseH-like_sf"/>
</dbReference>
<dbReference type="InterPro" id="IPR048020">
    <property type="entry name" value="Transpos_IS3"/>
</dbReference>
<accession>X7ECL0</accession>
<keyword evidence="1" id="KW-0472">Membrane</keyword>
<dbReference type="PANTHER" id="PTHR46889:SF4">
    <property type="entry name" value="TRANSPOSASE INSO FOR INSERTION SEQUENCE ELEMENT IS911B-RELATED"/>
    <property type="match status" value="1"/>
</dbReference>
<dbReference type="NCBIfam" id="NF033516">
    <property type="entry name" value="transpos_IS3"/>
    <property type="match status" value="1"/>
</dbReference>
<name>X7ECL0_9RHOB</name>
<dbReference type="PROSITE" id="PS50994">
    <property type="entry name" value="INTEGRASE"/>
    <property type="match status" value="1"/>
</dbReference>
<dbReference type="Gene3D" id="3.30.420.10">
    <property type="entry name" value="Ribonuclease H-like superfamily/Ribonuclease H"/>
    <property type="match status" value="1"/>
</dbReference>
<keyword evidence="4" id="KW-1185">Reference proteome</keyword>
<evidence type="ECO:0000313" key="3">
    <source>
        <dbReference type="EMBL" id="ETX13625.1"/>
    </source>
</evidence>
<proteinExistence type="predicted"/>
<feature type="domain" description="Integrase catalytic" evidence="2">
    <location>
        <begin position="105"/>
        <end position="227"/>
    </location>
</feature>
<dbReference type="InterPro" id="IPR001584">
    <property type="entry name" value="Integrase_cat-core"/>
</dbReference>
<organism evidence="3 4">
    <name type="scientific">Roseivivax halodurans JCM 10272</name>
    <dbReference type="NCBI Taxonomy" id="1449350"/>
    <lineage>
        <taxon>Bacteria</taxon>
        <taxon>Pseudomonadati</taxon>
        <taxon>Pseudomonadota</taxon>
        <taxon>Alphaproteobacteria</taxon>
        <taxon>Rhodobacterales</taxon>
        <taxon>Roseobacteraceae</taxon>
        <taxon>Roseivivax</taxon>
    </lineage>
</organism>
<evidence type="ECO:0000259" key="2">
    <source>
        <dbReference type="PROSITE" id="PS50994"/>
    </source>
</evidence>
<reference evidence="3 4" key="1">
    <citation type="submission" date="2014-01" db="EMBL/GenBank/DDBJ databases">
        <title>Roseivivax halodurans JCM 10272 Genome Sequencing.</title>
        <authorList>
            <person name="Lai Q."/>
            <person name="Li G."/>
            <person name="Shao Z."/>
        </authorList>
    </citation>
    <scope>NUCLEOTIDE SEQUENCE [LARGE SCALE GENOMIC DNA]</scope>
    <source>
        <strain evidence="3 4">JCM 10272</strain>
    </source>
</reference>
<feature type="transmembrane region" description="Helical" evidence="1">
    <location>
        <begin position="464"/>
        <end position="485"/>
    </location>
</feature>
<dbReference type="eggNOG" id="COG2801">
    <property type="taxonomic scope" value="Bacteria"/>
</dbReference>
<keyword evidence="1" id="KW-0812">Transmembrane</keyword>
<comment type="caution">
    <text evidence="3">The sequence shown here is derived from an EMBL/GenBank/DDBJ whole genome shotgun (WGS) entry which is preliminary data.</text>
</comment>
<dbReference type="GO" id="GO:0015074">
    <property type="term" value="P:DNA integration"/>
    <property type="evidence" value="ECO:0007669"/>
    <property type="project" value="InterPro"/>
</dbReference>
<evidence type="ECO:0000256" key="1">
    <source>
        <dbReference type="SAM" id="Phobius"/>
    </source>
</evidence>
<dbReference type="PANTHER" id="PTHR46889">
    <property type="entry name" value="TRANSPOSASE INSF FOR INSERTION SEQUENCE IS3B-RELATED"/>
    <property type="match status" value="1"/>
</dbReference>
<dbReference type="Pfam" id="PF13276">
    <property type="entry name" value="HTH_21"/>
    <property type="match status" value="1"/>
</dbReference>
<evidence type="ECO:0000313" key="4">
    <source>
        <dbReference type="Proteomes" id="UP000022447"/>
    </source>
</evidence>
<gene>
    <name evidence="3" type="ORF">OCH239_09055</name>
</gene>
<dbReference type="PATRIC" id="fig|1449350.3.peg.3179"/>